<comment type="caution">
    <text evidence="1">The sequence shown here is derived from an EMBL/GenBank/DDBJ whole genome shotgun (WGS) entry which is preliminary data.</text>
</comment>
<accession>A0A9P6N878</accession>
<organism evidence="1 2">
    <name type="scientific">Cronartium quercuum f. sp. fusiforme G11</name>
    <dbReference type="NCBI Taxonomy" id="708437"/>
    <lineage>
        <taxon>Eukaryota</taxon>
        <taxon>Fungi</taxon>
        <taxon>Dikarya</taxon>
        <taxon>Basidiomycota</taxon>
        <taxon>Pucciniomycotina</taxon>
        <taxon>Pucciniomycetes</taxon>
        <taxon>Pucciniales</taxon>
        <taxon>Coleosporiaceae</taxon>
        <taxon>Cronartium</taxon>
    </lineage>
</organism>
<dbReference type="AlphaFoldDB" id="A0A9P6N878"/>
<gene>
    <name evidence="1" type="ORF">CROQUDRAFT_111568</name>
</gene>
<dbReference type="Proteomes" id="UP000886653">
    <property type="component" value="Unassembled WGS sequence"/>
</dbReference>
<sequence length="498" mass="56338">MSHNKSREITAMIEPCPTSPGFLQDLSIHSPEYQKNNCGVPLVEAEAVRISLSEAADYAVNWMTQLYYNTPSDYRILKFQTKDEVADHSAFVVRMEKILGLVNWVAFEFVLQTESSGGGVMLMTNDKALSLEAEIEGIQTLRIHPGFNCRTLLEIFDPILVKHIDQLVAEIPFDQMTMFKICKTHCNLRDTAIQCVSRGSVVRSKLKKSTNALDPKQPICDNEIMMTPAGGPLSCSKSPLYEPEEDEDMADIILPPSFPEFKLDMLTISTLSHLQDLLDLHQHISQAVASLMQKPHFDHISTFKSLSDLTDLYRMCNEVLDRCQIHLISQDIKDATQWTASDCLVIINECWVDGCCELFNDRLTFQASPPRPNLPYLPSVSQSVLPSRWAPSAAKPNPMPVLSRNVLPNAQHLIRLRKVVQVLATQLRPFPCHRLPRDNPTSWSELLWEGLIEDCRDILRFFIPTDSGVPSSLHDCLEKGIESWDLEAHRLCRLRSTV</sequence>
<protein>
    <submittedName>
        <fullName evidence="1">Uncharacterized protein</fullName>
    </submittedName>
</protein>
<evidence type="ECO:0000313" key="1">
    <source>
        <dbReference type="EMBL" id="KAG0139562.1"/>
    </source>
</evidence>
<name>A0A9P6N878_9BASI</name>
<keyword evidence="2" id="KW-1185">Reference proteome</keyword>
<proteinExistence type="predicted"/>
<dbReference type="EMBL" id="MU167563">
    <property type="protein sequence ID" value="KAG0139562.1"/>
    <property type="molecule type" value="Genomic_DNA"/>
</dbReference>
<reference evidence="1" key="1">
    <citation type="submission" date="2013-11" db="EMBL/GenBank/DDBJ databases">
        <title>Genome sequence of the fusiform rust pathogen reveals effectors for host alternation and coevolution with pine.</title>
        <authorList>
            <consortium name="DOE Joint Genome Institute"/>
            <person name="Smith K."/>
            <person name="Pendleton A."/>
            <person name="Kubisiak T."/>
            <person name="Anderson C."/>
            <person name="Salamov A."/>
            <person name="Aerts A."/>
            <person name="Riley R."/>
            <person name="Clum A."/>
            <person name="Lindquist E."/>
            <person name="Ence D."/>
            <person name="Campbell M."/>
            <person name="Kronenberg Z."/>
            <person name="Feau N."/>
            <person name="Dhillon B."/>
            <person name="Hamelin R."/>
            <person name="Burleigh J."/>
            <person name="Smith J."/>
            <person name="Yandell M."/>
            <person name="Nelson C."/>
            <person name="Grigoriev I."/>
            <person name="Davis J."/>
        </authorList>
    </citation>
    <scope>NUCLEOTIDE SEQUENCE</scope>
    <source>
        <strain evidence="1">G11</strain>
    </source>
</reference>
<evidence type="ECO:0000313" key="2">
    <source>
        <dbReference type="Proteomes" id="UP000886653"/>
    </source>
</evidence>
<dbReference type="OrthoDB" id="2501124at2759"/>